<dbReference type="AlphaFoldDB" id="A0A835YQY0"/>
<dbReference type="EMBL" id="JAFCMP010000518">
    <property type="protein sequence ID" value="KAG5178055.1"/>
    <property type="molecule type" value="Genomic_DNA"/>
</dbReference>
<evidence type="ECO:0000313" key="2">
    <source>
        <dbReference type="EMBL" id="KAG5178055.1"/>
    </source>
</evidence>
<feature type="compositionally biased region" description="Basic and acidic residues" evidence="1">
    <location>
        <begin position="154"/>
        <end position="163"/>
    </location>
</feature>
<dbReference type="GO" id="GO:0003677">
    <property type="term" value="F:DNA binding"/>
    <property type="evidence" value="ECO:0007669"/>
    <property type="project" value="InterPro"/>
</dbReference>
<organism evidence="2 3">
    <name type="scientific">Tribonema minus</name>
    <dbReference type="NCBI Taxonomy" id="303371"/>
    <lineage>
        <taxon>Eukaryota</taxon>
        <taxon>Sar</taxon>
        <taxon>Stramenopiles</taxon>
        <taxon>Ochrophyta</taxon>
        <taxon>PX clade</taxon>
        <taxon>Xanthophyceae</taxon>
        <taxon>Tribonematales</taxon>
        <taxon>Tribonemataceae</taxon>
        <taxon>Tribonema</taxon>
    </lineage>
</organism>
<dbReference type="Proteomes" id="UP000664859">
    <property type="component" value="Unassembled WGS sequence"/>
</dbReference>
<reference evidence="2" key="1">
    <citation type="submission" date="2021-02" db="EMBL/GenBank/DDBJ databases">
        <title>First Annotated Genome of the Yellow-green Alga Tribonema minus.</title>
        <authorList>
            <person name="Mahan K.M."/>
        </authorList>
    </citation>
    <scope>NUCLEOTIDE SEQUENCE</scope>
    <source>
        <strain evidence="2">UTEX B ZZ1240</strain>
    </source>
</reference>
<dbReference type="InterPro" id="IPR017956">
    <property type="entry name" value="AT_hook_DNA-bd_motif"/>
</dbReference>
<feature type="compositionally biased region" description="Gly residues" evidence="1">
    <location>
        <begin position="320"/>
        <end position="340"/>
    </location>
</feature>
<feature type="compositionally biased region" description="Low complexity" evidence="1">
    <location>
        <begin position="112"/>
        <end position="124"/>
    </location>
</feature>
<feature type="region of interest" description="Disordered" evidence="1">
    <location>
        <begin position="112"/>
        <end position="364"/>
    </location>
</feature>
<evidence type="ECO:0000313" key="3">
    <source>
        <dbReference type="Proteomes" id="UP000664859"/>
    </source>
</evidence>
<name>A0A835YQY0_9STRA</name>
<sequence>MSERAKGQLKAPAALDDTLLGKNIAMRNDSGWSVGAIKGRVADGGSDDSAVFQVVFAPEVVPKSCTLLLSNYDASAKAPVGSWCLTRATAIKGTNKETPAASKKAAATKKATITKSKAAARGKATAGGGAVGPPFPQPRGRPPKGKVWSAQKGEWVDDGRRGADGAAPAKAVKRARPDDAEGAAEPARKKKAVATGDGNIAVPARAKAKAKEAAEAKEAQPMDTSDGGEKPSAAPKRKRVADRKETALASATATSTVTSPEGAGKRRRGRPRKIPAVQAVKDEPQEIPTADSASKTAAAATPATSAAGGNGAASAAVSPAGGGGGSSGGGGGGSSIGGGALEPVGTPPAAKAAGAAAEGGDEVPGSVLRRVSGWFRRMMSPGAPGQ</sequence>
<keyword evidence="3" id="KW-1185">Reference proteome</keyword>
<comment type="caution">
    <text evidence="2">The sequence shown here is derived from an EMBL/GenBank/DDBJ whole genome shotgun (WGS) entry which is preliminary data.</text>
</comment>
<feature type="compositionally biased region" description="Low complexity" evidence="1">
    <location>
        <begin position="343"/>
        <end position="358"/>
    </location>
</feature>
<proteinExistence type="predicted"/>
<feature type="compositionally biased region" description="Low complexity" evidence="1">
    <location>
        <begin position="247"/>
        <end position="259"/>
    </location>
</feature>
<evidence type="ECO:0000256" key="1">
    <source>
        <dbReference type="SAM" id="MobiDB-lite"/>
    </source>
</evidence>
<gene>
    <name evidence="2" type="ORF">JKP88DRAFT_330613</name>
</gene>
<protein>
    <submittedName>
        <fullName evidence="2">Uncharacterized protein</fullName>
    </submittedName>
</protein>
<dbReference type="PRINTS" id="PR00929">
    <property type="entry name" value="ATHOOK"/>
</dbReference>
<feature type="compositionally biased region" description="Basic and acidic residues" evidence="1">
    <location>
        <begin position="209"/>
        <end position="220"/>
    </location>
</feature>
<feature type="compositionally biased region" description="Low complexity" evidence="1">
    <location>
        <begin position="288"/>
        <end position="319"/>
    </location>
</feature>
<accession>A0A835YQY0</accession>